<name>A0A248LNK0_9NEIS</name>
<dbReference type="PANTHER" id="PTHR33375:SF1">
    <property type="entry name" value="CHROMOSOME-PARTITIONING PROTEIN PARB-RELATED"/>
    <property type="match status" value="1"/>
</dbReference>
<gene>
    <name evidence="6" type="ORF">LHGZ1_3193</name>
</gene>
<dbReference type="FunFam" id="3.90.1530.30:FF:000001">
    <property type="entry name" value="Chromosome partitioning protein ParB"/>
    <property type="match status" value="1"/>
</dbReference>
<dbReference type="Gene3D" id="3.90.1530.30">
    <property type="match status" value="1"/>
</dbReference>
<dbReference type="InterPro" id="IPR004437">
    <property type="entry name" value="ParB/RepB/Spo0J"/>
</dbReference>
<dbReference type="InterPro" id="IPR003115">
    <property type="entry name" value="ParB_N"/>
</dbReference>
<evidence type="ECO:0000313" key="6">
    <source>
        <dbReference type="EMBL" id="ASJ26024.1"/>
    </source>
</evidence>
<organism evidence="6 7">
    <name type="scientific">Laribacter hongkongensis</name>
    <dbReference type="NCBI Taxonomy" id="168471"/>
    <lineage>
        <taxon>Bacteria</taxon>
        <taxon>Pseudomonadati</taxon>
        <taxon>Pseudomonadota</taxon>
        <taxon>Betaproteobacteria</taxon>
        <taxon>Neisseriales</taxon>
        <taxon>Aquaspirillaceae</taxon>
        <taxon>Laribacter</taxon>
    </lineage>
</organism>
<dbReference type="NCBIfam" id="TIGR00180">
    <property type="entry name" value="parB_part"/>
    <property type="match status" value="1"/>
</dbReference>
<dbReference type="FunFam" id="1.10.10.2830:FF:000001">
    <property type="entry name" value="Chromosome partitioning protein ParB"/>
    <property type="match status" value="1"/>
</dbReference>
<sequence>MSVSKQKPKGLGRGLDVLLAAHHTEDRLATLKISDIRPGRYQPRTHMDEAALAQLADSILAQGVIQPVVVREIGLGEYELIAGERRWRAARKAGLAEIPAVVRAVPDEAALAIALIENIQREQLNALEEAHGIQRLIDEFGMTHERAAAALGRSRSAVSNLLRLLHLAEPVQDLVYAGKLDMGHARALLPLPVLDQIDMARDIADRGLSVREAERRAQARLSESSAPVPVAGGRKVDPDVARLQEELADRLGVAVKIRHGSKGRGRLEIEYLDLDQLDRFLAALTRE</sequence>
<dbReference type="GO" id="GO:0005694">
    <property type="term" value="C:chromosome"/>
    <property type="evidence" value="ECO:0007669"/>
    <property type="project" value="TreeGrafter"/>
</dbReference>
<dbReference type="Gene3D" id="1.10.10.2830">
    <property type="match status" value="1"/>
</dbReference>
<proteinExistence type="inferred from homology"/>
<accession>A0A248LNK0</accession>
<evidence type="ECO:0000256" key="1">
    <source>
        <dbReference type="ARBA" id="ARBA00006295"/>
    </source>
</evidence>
<dbReference type="Proteomes" id="UP000197424">
    <property type="component" value="Chromosome"/>
</dbReference>
<dbReference type="Pfam" id="PF23552">
    <property type="entry name" value="ParB_C"/>
    <property type="match status" value="1"/>
</dbReference>
<dbReference type="RefSeq" id="WP_088861661.1">
    <property type="nucleotide sequence ID" value="NZ_CP022115.1"/>
</dbReference>
<dbReference type="InterPro" id="IPR036086">
    <property type="entry name" value="ParB/Sulfiredoxin_sf"/>
</dbReference>
<dbReference type="InterPro" id="IPR041468">
    <property type="entry name" value="HTH_ParB/Spo0J"/>
</dbReference>
<dbReference type="GO" id="GO:0045881">
    <property type="term" value="P:positive regulation of sporulation resulting in formation of a cellular spore"/>
    <property type="evidence" value="ECO:0007669"/>
    <property type="project" value="TreeGrafter"/>
</dbReference>
<evidence type="ECO:0000256" key="2">
    <source>
        <dbReference type="ARBA" id="ARBA00022829"/>
    </source>
</evidence>
<feature type="domain" description="ParB-like N-terminal" evidence="5">
    <location>
        <begin position="29"/>
        <end position="119"/>
    </location>
</feature>
<dbReference type="EMBL" id="CP022115">
    <property type="protein sequence ID" value="ASJ26024.1"/>
    <property type="molecule type" value="Genomic_DNA"/>
</dbReference>
<dbReference type="CDD" id="cd16393">
    <property type="entry name" value="SPO0J_N"/>
    <property type="match status" value="1"/>
</dbReference>
<evidence type="ECO:0000256" key="4">
    <source>
        <dbReference type="ARBA" id="ARBA00025472"/>
    </source>
</evidence>
<evidence type="ECO:0000256" key="3">
    <source>
        <dbReference type="ARBA" id="ARBA00023125"/>
    </source>
</evidence>
<evidence type="ECO:0000313" key="7">
    <source>
        <dbReference type="Proteomes" id="UP000197424"/>
    </source>
</evidence>
<reference evidence="7" key="1">
    <citation type="submission" date="2017-06" db="EMBL/GenBank/DDBJ databases">
        <title>Whole genome sequence of Laribacter hongkongensis LHGZ1.</title>
        <authorList>
            <person name="Chen D."/>
            <person name="Wu H."/>
            <person name="Chen J."/>
        </authorList>
    </citation>
    <scope>NUCLEOTIDE SEQUENCE [LARGE SCALE GENOMIC DNA]</scope>
    <source>
        <strain evidence="7">LHGZ1</strain>
    </source>
</reference>
<dbReference type="Pfam" id="PF02195">
    <property type="entry name" value="ParB_N"/>
    <property type="match status" value="1"/>
</dbReference>
<dbReference type="GO" id="GO:0003677">
    <property type="term" value="F:DNA binding"/>
    <property type="evidence" value="ECO:0007669"/>
    <property type="project" value="UniProtKB-KW"/>
</dbReference>
<evidence type="ECO:0000259" key="5">
    <source>
        <dbReference type="SMART" id="SM00470"/>
    </source>
</evidence>
<dbReference type="SUPFAM" id="SSF110849">
    <property type="entry name" value="ParB/Sulfiredoxin"/>
    <property type="match status" value="1"/>
</dbReference>
<dbReference type="InterPro" id="IPR057240">
    <property type="entry name" value="ParB_dimer_C"/>
</dbReference>
<keyword evidence="2" id="KW-0159">Chromosome partition</keyword>
<dbReference type="SMART" id="SM00470">
    <property type="entry name" value="ParB"/>
    <property type="match status" value="1"/>
</dbReference>
<protein>
    <submittedName>
        <fullName evidence="6">ParB-like partition protein</fullName>
    </submittedName>
</protein>
<dbReference type="InterPro" id="IPR050336">
    <property type="entry name" value="Chromosome_partition/occlusion"/>
</dbReference>
<dbReference type="PANTHER" id="PTHR33375">
    <property type="entry name" value="CHROMOSOME-PARTITIONING PROTEIN PARB-RELATED"/>
    <property type="match status" value="1"/>
</dbReference>
<keyword evidence="3" id="KW-0238">DNA-binding</keyword>
<dbReference type="GO" id="GO:0007059">
    <property type="term" value="P:chromosome segregation"/>
    <property type="evidence" value="ECO:0007669"/>
    <property type="project" value="UniProtKB-KW"/>
</dbReference>
<dbReference type="SUPFAM" id="SSF109709">
    <property type="entry name" value="KorB DNA-binding domain-like"/>
    <property type="match status" value="1"/>
</dbReference>
<comment type="similarity">
    <text evidence="1">Belongs to the ParB family.</text>
</comment>
<dbReference type="OrthoDB" id="9802051at2"/>
<comment type="function">
    <text evidence="4">Involved in chromosome partition. Localize to both poles of the predivisional cell following completion of DNA replication. Binds to the DNA origin of replication.</text>
</comment>
<dbReference type="AlphaFoldDB" id="A0A248LNK0"/>
<dbReference type="Pfam" id="PF17762">
    <property type="entry name" value="HTH_ParB"/>
    <property type="match status" value="1"/>
</dbReference>